<feature type="transmembrane region" description="Helical" evidence="1">
    <location>
        <begin position="389"/>
        <end position="408"/>
    </location>
</feature>
<feature type="transmembrane region" description="Helical" evidence="1">
    <location>
        <begin position="183"/>
        <end position="205"/>
    </location>
</feature>
<evidence type="ECO:0000313" key="2">
    <source>
        <dbReference type="EMBL" id="TWT76179.1"/>
    </source>
</evidence>
<dbReference type="AlphaFoldDB" id="A0A5C5YMW2"/>
<organism evidence="2 3">
    <name type="scientific">Novipirellula herctigrandis</name>
    <dbReference type="NCBI Taxonomy" id="2527986"/>
    <lineage>
        <taxon>Bacteria</taxon>
        <taxon>Pseudomonadati</taxon>
        <taxon>Planctomycetota</taxon>
        <taxon>Planctomycetia</taxon>
        <taxon>Pirellulales</taxon>
        <taxon>Pirellulaceae</taxon>
        <taxon>Novipirellula</taxon>
    </lineage>
</organism>
<keyword evidence="1" id="KW-1133">Transmembrane helix</keyword>
<keyword evidence="3" id="KW-1185">Reference proteome</keyword>
<dbReference type="Proteomes" id="UP000315010">
    <property type="component" value="Unassembled WGS sequence"/>
</dbReference>
<keyword evidence="1" id="KW-0472">Membrane</keyword>
<reference evidence="2 3" key="1">
    <citation type="submission" date="2019-02" db="EMBL/GenBank/DDBJ databases">
        <title>Deep-cultivation of Planctomycetes and their phenomic and genomic characterization uncovers novel biology.</title>
        <authorList>
            <person name="Wiegand S."/>
            <person name="Jogler M."/>
            <person name="Boedeker C."/>
            <person name="Pinto D."/>
            <person name="Vollmers J."/>
            <person name="Rivas-Marin E."/>
            <person name="Kohn T."/>
            <person name="Peeters S.H."/>
            <person name="Heuer A."/>
            <person name="Rast P."/>
            <person name="Oberbeckmann S."/>
            <person name="Bunk B."/>
            <person name="Jeske O."/>
            <person name="Meyerdierks A."/>
            <person name="Storesund J.E."/>
            <person name="Kallscheuer N."/>
            <person name="Luecker S."/>
            <person name="Lage O.M."/>
            <person name="Pohl T."/>
            <person name="Merkel B.J."/>
            <person name="Hornburger P."/>
            <person name="Mueller R.-W."/>
            <person name="Bruemmer F."/>
            <person name="Labrenz M."/>
            <person name="Spormann A.M."/>
            <person name="Op Den Camp H."/>
            <person name="Overmann J."/>
            <person name="Amann R."/>
            <person name="Jetten M.S.M."/>
            <person name="Mascher T."/>
            <person name="Medema M.H."/>
            <person name="Devos D.P."/>
            <person name="Kaster A.-K."/>
            <person name="Ovreas L."/>
            <person name="Rohde M."/>
            <person name="Galperin M.Y."/>
            <person name="Jogler C."/>
        </authorList>
    </citation>
    <scope>NUCLEOTIDE SEQUENCE [LARGE SCALE GENOMIC DNA]</scope>
    <source>
        <strain evidence="2 3">CA13</strain>
    </source>
</reference>
<keyword evidence="1" id="KW-0812">Transmembrane</keyword>
<evidence type="ECO:0008006" key="4">
    <source>
        <dbReference type="Google" id="ProtNLM"/>
    </source>
</evidence>
<sequence length="431" mass="48038">MKKSKSFWFAILFVCGVLIGGALASEKVHCSELRLGRITSASRDEFGSENDSIAKAIYCGHGFSDPFGLRTGPTAWMPPGMPYLLAGMYVVADGNRQLVCTAFFWLQWSLVLLIGLSAVVYGFQYGGAITMAMIFSIGCVSLYLPLFFQTHAHSLEMMAVVAAFLSLRLLRTPTLSNVLCSGMVGGMIAWIYPAAALAWGAIAVYELRKFPLLAINALLMATLLICPWLSRNYVQFGKLYPVKSNSSYELWQALQVTNAGLLTTEIFAMHPLNPSSTEHLRYRDLGETAYLADKGDQAIALLRESPLKWLRQVVHRIHAAYLWQQPWFEADGFSERMLLLQRLWKLAVTLSIVVLMIRRSAKREDAMLAAMLILVITVPYVLVSYYERYSWPLFPMQVLVVFLAVQSVTNGKRLLRFPGGQSKTRSGSASA</sequence>
<name>A0A5C5YMW2_9BACT</name>
<comment type="caution">
    <text evidence="2">The sequence shown here is derived from an EMBL/GenBank/DDBJ whole genome shotgun (WGS) entry which is preliminary data.</text>
</comment>
<evidence type="ECO:0000256" key="1">
    <source>
        <dbReference type="SAM" id="Phobius"/>
    </source>
</evidence>
<accession>A0A5C5YMW2</accession>
<feature type="transmembrane region" description="Helical" evidence="1">
    <location>
        <begin position="212"/>
        <end position="230"/>
    </location>
</feature>
<evidence type="ECO:0000313" key="3">
    <source>
        <dbReference type="Proteomes" id="UP000315010"/>
    </source>
</evidence>
<dbReference type="OrthoDB" id="136232at2"/>
<proteinExistence type="predicted"/>
<protein>
    <recommendedName>
        <fullName evidence="4">Glycosyltransferase RgtA/B/C/D-like domain-containing protein</fullName>
    </recommendedName>
</protein>
<feature type="transmembrane region" description="Helical" evidence="1">
    <location>
        <begin position="104"/>
        <end position="123"/>
    </location>
</feature>
<feature type="transmembrane region" description="Helical" evidence="1">
    <location>
        <begin position="75"/>
        <end position="92"/>
    </location>
</feature>
<feature type="transmembrane region" description="Helical" evidence="1">
    <location>
        <begin position="366"/>
        <end position="383"/>
    </location>
</feature>
<feature type="transmembrane region" description="Helical" evidence="1">
    <location>
        <begin position="129"/>
        <end position="148"/>
    </location>
</feature>
<dbReference type="EMBL" id="SJPJ01000002">
    <property type="protein sequence ID" value="TWT76179.1"/>
    <property type="molecule type" value="Genomic_DNA"/>
</dbReference>
<dbReference type="RefSeq" id="WP_146403993.1">
    <property type="nucleotide sequence ID" value="NZ_SJPJ01000002.1"/>
</dbReference>
<gene>
    <name evidence="2" type="ORF">CA13_66700</name>
</gene>